<dbReference type="Gene3D" id="1.20.58.900">
    <property type="match status" value="1"/>
</dbReference>
<name>A0A7J8DAZ3_MOLMO</name>
<dbReference type="PANTHER" id="PTHR46753:SF2">
    <property type="entry name" value="FYVE AND COILED-COIL DOMAIN-CONTAINING PROTEIN 1"/>
    <property type="match status" value="1"/>
</dbReference>
<keyword evidence="2" id="KW-1185">Reference proteome</keyword>
<dbReference type="GO" id="GO:0005770">
    <property type="term" value="C:late endosome"/>
    <property type="evidence" value="ECO:0007669"/>
    <property type="project" value="TreeGrafter"/>
</dbReference>
<dbReference type="Proteomes" id="UP000550707">
    <property type="component" value="Unassembled WGS sequence"/>
</dbReference>
<dbReference type="AlphaFoldDB" id="A0A7J8DAZ3"/>
<dbReference type="InterPro" id="IPR037213">
    <property type="entry name" value="Run_dom_sf"/>
</dbReference>
<dbReference type="SUPFAM" id="SSF140741">
    <property type="entry name" value="RUN domain-like"/>
    <property type="match status" value="1"/>
</dbReference>
<dbReference type="GO" id="GO:1901098">
    <property type="term" value="P:positive regulation of autophagosome maturation"/>
    <property type="evidence" value="ECO:0007669"/>
    <property type="project" value="TreeGrafter"/>
</dbReference>
<comment type="caution">
    <text evidence="1">The sequence shown here is derived from an EMBL/GenBank/DDBJ whole genome shotgun (WGS) entry which is preliminary data.</text>
</comment>
<reference evidence="1 2" key="1">
    <citation type="journal article" date="2020" name="Nature">
        <title>Six reference-quality genomes reveal evolution of bat adaptations.</title>
        <authorList>
            <person name="Jebb D."/>
            <person name="Huang Z."/>
            <person name="Pippel M."/>
            <person name="Hughes G.M."/>
            <person name="Lavrichenko K."/>
            <person name="Devanna P."/>
            <person name="Winkler S."/>
            <person name="Jermiin L.S."/>
            <person name="Skirmuntt E.C."/>
            <person name="Katzourakis A."/>
            <person name="Burkitt-Gray L."/>
            <person name="Ray D.A."/>
            <person name="Sullivan K.A.M."/>
            <person name="Roscito J.G."/>
            <person name="Kirilenko B.M."/>
            <person name="Davalos L.M."/>
            <person name="Corthals A.P."/>
            <person name="Power M.L."/>
            <person name="Jones G."/>
            <person name="Ransome R.D."/>
            <person name="Dechmann D.K.N."/>
            <person name="Locatelli A.G."/>
            <person name="Puechmaille S.J."/>
            <person name="Fedrigo O."/>
            <person name="Jarvis E.D."/>
            <person name="Hiller M."/>
            <person name="Vernes S.C."/>
            <person name="Myers E.W."/>
            <person name="Teeling E.C."/>
        </authorList>
    </citation>
    <scope>NUCLEOTIDE SEQUENCE [LARGE SCALE GENOMIC DNA]</scope>
    <source>
        <strain evidence="1">MMolMol1</strain>
        <tissue evidence="1">Muscle</tissue>
    </source>
</reference>
<gene>
    <name evidence="1" type="ORF">HJG59_005389</name>
</gene>
<evidence type="ECO:0000313" key="2">
    <source>
        <dbReference type="Proteomes" id="UP000550707"/>
    </source>
</evidence>
<dbReference type="EMBL" id="JACASF010000018">
    <property type="protein sequence ID" value="KAF6420357.1"/>
    <property type="molecule type" value="Genomic_DNA"/>
</dbReference>
<dbReference type="GO" id="GO:0005776">
    <property type="term" value="C:autophagosome"/>
    <property type="evidence" value="ECO:0007669"/>
    <property type="project" value="TreeGrafter"/>
</dbReference>
<dbReference type="PANTHER" id="PTHR46753">
    <property type="entry name" value="FYVE AND COILED-COIL DOMAIN-CONTAINING PROTEIN 1"/>
    <property type="match status" value="1"/>
</dbReference>
<accession>A0A7J8DAZ3</accession>
<dbReference type="GO" id="GO:0072383">
    <property type="term" value="P:plus-end-directed vesicle transport along microtubule"/>
    <property type="evidence" value="ECO:0007669"/>
    <property type="project" value="TreeGrafter"/>
</dbReference>
<proteinExistence type="predicted"/>
<organism evidence="1 2">
    <name type="scientific">Molossus molossus</name>
    <name type="common">Pallas' mastiff bat</name>
    <name type="synonym">Vespertilio molossus</name>
    <dbReference type="NCBI Taxonomy" id="27622"/>
    <lineage>
        <taxon>Eukaryota</taxon>
        <taxon>Metazoa</taxon>
        <taxon>Chordata</taxon>
        <taxon>Craniata</taxon>
        <taxon>Vertebrata</taxon>
        <taxon>Euteleostomi</taxon>
        <taxon>Mammalia</taxon>
        <taxon>Eutheria</taxon>
        <taxon>Laurasiatheria</taxon>
        <taxon>Chiroptera</taxon>
        <taxon>Yangochiroptera</taxon>
        <taxon>Molossidae</taxon>
        <taxon>Molossus</taxon>
    </lineage>
</organism>
<evidence type="ECO:0000313" key="1">
    <source>
        <dbReference type="EMBL" id="KAF6420357.1"/>
    </source>
</evidence>
<sequence>MAATGAESQLQRIIRDLQDAVTELSKEFKEAGEPITDDSTSLHKFSYKLEYLLQFDQKEKATLLGNKKDYWDYFCACLAKVKGANDGIRFVKSISELL</sequence>
<protein>
    <submittedName>
        <fullName evidence="1">FYVE and coiled-coil domain autophagy adaptor 1</fullName>
    </submittedName>
</protein>
<dbReference type="GO" id="GO:0005764">
    <property type="term" value="C:lysosome"/>
    <property type="evidence" value="ECO:0007669"/>
    <property type="project" value="TreeGrafter"/>
</dbReference>